<evidence type="ECO:0000313" key="3">
    <source>
        <dbReference type="Proteomes" id="UP000779574"/>
    </source>
</evidence>
<feature type="compositionally biased region" description="Acidic residues" evidence="1">
    <location>
        <begin position="493"/>
        <end position="520"/>
    </location>
</feature>
<feature type="compositionally biased region" description="Basic and acidic residues" evidence="1">
    <location>
        <begin position="69"/>
        <end position="108"/>
    </location>
</feature>
<feature type="compositionally biased region" description="Acidic residues" evidence="1">
    <location>
        <begin position="109"/>
        <end position="120"/>
    </location>
</feature>
<reference evidence="2" key="1">
    <citation type="journal article" date="2021" name="J Fungi (Basel)">
        <title>Virulence traits and population genomics of the black yeast Aureobasidium melanogenum.</title>
        <authorList>
            <person name="Cernosa A."/>
            <person name="Sun X."/>
            <person name="Gostincar C."/>
            <person name="Fang C."/>
            <person name="Gunde-Cimerman N."/>
            <person name="Song Z."/>
        </authorList>
    </citation>
    <scope>NUCLEOTIDE SEQUENCE</scope>
    <source>
        <strain evidence="2">EXF-9911</strain>
    </source>
</reference>
<protein>
    <submittedName>
        <fullName evidence="2">Uncharacterized protein</fullName>
    </submittedName>
</protein>
<proteinExistence type="predicted"/>
<dbReference type="AlphaFoldDB" id="A0A9P8ERK9"/>
<evidence type="ECO:0000313" key="2">
    <source>
        <dbReference type="EMBL" id="KAG9695625.1"/>
    </source>
</evidence>
<gene>
    <name evidence="2" type="ORF">KCU76_g4337</name>
</gene>
<reference evidence="2" key="2">
    <citation type="submission" date="2021-08" db="EMBL/GenBank/DDBJ databases">
        <authorList>
            <person name="Gostincar C."/>
            <person name="Sun X."/>
            <person name="Song Z."/>
            <person name="Gunde-Cimerman N."/>
        </authorList>
    </citation>
    <scope>NUCLEOTIDE SEQUENCE</scope>
    <source>
        <strain evidence="2">EXF-9911</strain>
    </source>
</reference>
<dbReference type="Proteomes" id="UP000779574">
    <property type="component" value="Unassembled WGS sequence"/>
</dbReference>
<evidence type="ECO:0000256" key="1">
    <source>
        <dbReference type="SAM" id="MobiDB-lite"/>
    </source>
</evidence>
<feature type="region of interest" description="Disordered" evidence="1">
    <location>
        <begin position="493"/>
        <end position="551"/>
    </location>
</feature>
<organism evidence="2 3">
    <name type="scientific">Aureobasidium melanogenum</name>
    <name type="common">Aureobasidium pullulans var. melanogenum</name>
    <dbReference type="NCBI Taxonomy" id="46634"/>
    <lineage>
        <taxon>Eukaryota</taxon>
        <taxon>Fungi</taxon>
        <taxon>Dikarya</taxon>
        <taxon>Ascomycota</taxon>
        <taxon>Pezizomycotina</taxon>
        <taxon>Dothideomycetes</taxon>
        <taxon>Dothideomycetidae</taxon>
        <taxon>Dothideales</taxon>
        <taxon>Saccotheciaceae</taxon>
        <taxon>Aureobasidium</taxon>
    </lineage>
</organism>
<comment type="caution">
    <text evidence="2">The sequence shown here is derived from an EMBL/GenBank/DDBJ whole genome shotgun (WGS) entry which is preliminary data.</text>
</comment>
<feature type="compositionally biased region" description="Polar residues" evidence="1">
    <location>
        <begin position="195"/>
        <end position="208"/>
    </location>
</feature>
<accession>A0A9P8ERK9</accession>
<sequence length="551" mass="61269">MAYTTKDPHMADTMEMIRRLATLETELRIEREQHALAQQCIAYMARQLAAQNQGSAAPALSGETQLRGRRLEGDDRTVESKIRPETEQRAEPRSDGQGEEMGKQKVESEDLLTQDDEDMPVDSVHSPTLVPSKTRPVPAGPSSEQTFRTKCLAFLKRDEVRPEPVNVGKDTDTEGTLFTFENSSDLCSEDPRPSDGSNAQMRPFSNAQVGRKYEQPLTLKSLSDRYQDRKVTDNGIFASNWATTEKKVIEPEVQEDLMHFPEADETSEDTTTEEPQGVLTEEQLEEARQKHAAEIRKNQALVMYDPAPSDDAFRTVLVTDIPKDRSEADVMRMVSGGVIVKVQSMDTTWTTKGKTMMITFLHGKDACDFLRSVKDKVDPRFSLLQSPSYPINGWRADDMIYKGITRCLAIYGLGGDMTMEAICAATRQRGLKCDSILNASRDEQGVCHLEFTSVAAALAGGWMLKDNLSSCFTRIIHEADPCDRRISDMAAEEGLEEECEVEYSEEGEVEEPGDGTEVESETQAGAEMEPKTLSAGEEDADGWPVGGLDYD</sequence>
<feature type="region of interest" description="Disordered" evidence="1">
    <location>
        <begin position="183"/>
        <end position="210"/>
    </location>
</feature>
<dbReference type="EMBL" id="JAHFXF010000125">
    <property type="protein sequence ID" value="KAG9695625.1"/>
    <property type="molecule type" value="Genomic_DNA"/>
</dbReference>
<feature type="non-terminal residue" evidence="2">
    <location>
        <position position="551"/>
    </location>
</feature>
<dbReference type="OrthoDB" id="5244622at2759"/>
<feature type="region of interest" description="Disordered" evidence="1">
    <location>
        <begin position="56"/>
        <end position="145"/>
    </location>
</feature>
<name>A0A9P8ERK9_AURME</name>